<dbReference type="GO" id="GO:0038166">
    <property type="term" value="P:angiotensin-activated signaling pathway"/>
    <property type="evidence" value="ECO:0007669"/>
    <property type="project" value="InterPro"/>
</dbReference>
<evidence type="ECO:0000313" key="7">
    <source>
        <dbReference type="Proteomes" id="UP000663852"/>
    </source>
</evidence>
<dbReference type="InterPro" id="IPR009436">
    <property type="entry name" value="AGTRAP"/>
</dbReference>
<dbReference type="PANTHER" id="PTHR16521">
    <property type="entry name" value="TYPE-1 ANGIOTENSIN II RECEPTOR-ASSOCIATED PROTEIN"/>
    <property type="match status" value="1"/>
</dbReference>
<dbReference type="OrthoDB" id="8191171at2759"/>
<feature type="transmembrane region" description="Helical" evidence="5">
    <location>
        <begin position="60"/>
        <end position="81"/>
    </location>
</feature>
<feature type="transmembrane region" description="Helical" evidence="5">
    <location>
        <begin position="7"/>
        <end position="26"/>
    </location>
</feature>
<dbReference type="Proteomes" id="UP000663852">
    <property type="component" value="Unassembled WGS sequence"/>
</dbReference>
<dbReference type="Pfam" id="PF06396">
    <property type="entry name" value="AGTRAP"/>
    <property type="match status" value="1"/>
</dbReference>
<protein>
    <submittedName>
        <fullName evidence="6">Uncharacterized protein</fullName>
    </submittedName>
</protein>
<dbReference type="EMBL" id="CAJNOJ010000182">
    <property type="protein sequence ID" value="CAF1254234.1"/>
    <property type="molecule type" value="Genomic_DNA"/>
</dbReference>
<evidence type="ECO:0000256" key="4">
    <source>
        <dbReference type="ARBA" id="ARBA00023136"/>
    </source>
</evidence>
<reference evidence="6" key="1">
    <citation type="submission" date="2021-02" db="EMBL/GenBank/DDBJ databases">
        <authorList>
            <person name="Nowell W R."/>
        </authorList>
    </citation>
    <scope>NUCLEOTIDE SEQUENCE</scope>
</reference>
<name>A0A815A4F6_ADIRI</name>
<evidence type="ECO:0000256" key="1">
    <source>
        <dbReference type="ARBA" id="ARBA00004141"/>
    </source>
</evidence>
<organism evidence="6 7">
    <name type="scientific">Adineta ricciae</name>
    <name type="common">Rotifer</name>
    <dbReference type="NCBI Taxonomy" id="249248"/>
    <lineage>
        <taxon>Eukaryota</taxon>
        <taxon>Metazoa</taxon>
        <taxon>Spiralia</taxon>
        <taxon>Gnathifera</taxon>
        <taxon>Rotifera</taxon>
        <taxon>Eurotatoria</taxon>
        <taxon>Bdelloidea</taxon>
        <taxon>Adinetida</taxon>
        <taxon>Adinetidae</taxon>
        <taxon>Adineta</taxon>
    </lineage>
</organism>
<keyword evidence="3 5" id="KW-1133">Transmembrane helix</keyword>
<feature type="transmembrane region" description="Helical" evidence="5">
    <location>
        <begin position="32"/>
        <end position="48"/>
    </location>
</feature>
<evidence type="ECO:0000313" key="6">
    <source>
        <dbReference type="EMBL" id="CAF1254234.1"/>
    </source>
</evidence>
<keyword evidence="4 5" id="KW-0472">Membrane</keyword>
<dbReference type="PANTHER" id="PTHR16521:SF3">
    <property type="entry name" value="TYPE-1 ANGIOTENSIN II RECEPTOR-ASSOCIATED PROTEIN"/>
    <property type="match status" value="1"/>
</dbReference>
<proteinExistence type="predicted"/>
<evidence type="ECO:0000256" key="5">
    <source>
        <dbReference type="SAM" id="Phobius"/>
    </source>
</evidence>
<accession>A0A815A4F6</accession>
<evidence type="ECO:0000256" key="2">
    <source>
        <dbReference type="ARBA" id="ARBA00022692"/>
    </source>
</evidence>
<feature type="transmembrane region" description="Helical" evidence="5">
    <location>
        <begin position="93"/>
        <end position="116"/>
    </location>
</feature>
<sequence length="144" mass="16484">MQVNRELFLRILVGIYFIFVSIILLADWLPQSYLLNQGTILVLGLLAIRQPQRMIEIELLMLTTCISIIIDSVAIGMYFEIGKSRYNNLAKSGYFSISACFAIILLILKPIILMCLQKIRQARINDEVFDTYATRSGYIPVMEN</sequence>
<dbReference type="AlphaFoldDB" id="A0A815A4F6"/>
<keyword evidence="2 5" id="KW-0812">Transmembrane</keyword>
<evidence type="ECO:0000256" key="3">
    <source>
        <dbReference type="ARBA" id="ARBA00022989"/>
    </source>
</evidence>
<gene>
    <name evidence="6" type="ORF">EDS130_LOCUS28152</name>
</gene>
<comment type="caution">
    <text evidence="6">The sequence shown here is derived from an EMBL/GenBank/DDBJ whole genome shotgun (WGS) entry which is preliminary data.</text>
</comment>
<dbReference type="GO" id="GO:0005886">
    <property type="term" value="C:plasma membrane"/>
    <property type="evidence" value="ECO:0007669"/>
    <property type="project" value="TreeGrafter"/>
</dbReference>
<comment type="subcellular location">
    <subcellularLocation>
        <location evidence="1">Membrane</location>
        <topology evidence="1">Multi-pass membrane protein</topology>
    </subcellularLocation>
</comment>